<reference evidence="6" key="2">
    <citation type="submission" date="2017-02" db="EMBL/GenBank/DDBJ databases">
        <title>Sunflower complete genome.</title>
        <authorList>
            <person name="Langlade N."/>
            <person name="Munos S."/>
        </authorList>
    </citation>
    <scope>NUCLEOTIDE SEQUENCE [LARGE SCALE GENOMIC DNA]</scope>
    <source>
        <tissue evidence="6">Leaves</tissue>
    </source>
</reference>
<dbReference type="InterPro" id="IPR045058">
    <property type="entry name" value="GIMA/IAN/Toc"/>
</dbReference>
<evidence type="ECO:0000256" key="2">
    <source>
        <dbReference type="ARBA" id="ARBA00022741"/>
    </source>
</evidence>
<keyword evidence="6" id="KW-0378">Hydrolase</keyword>
<dbReference type="PROSITE" id="PS51720">
    <property type="entry name" value="G_AIG1"/>
    <property type="match status" value="1"/>
</dbReference>
<accession>A0A251SRI2</accession>
<evidence type="ECO:0000313" key="5">
    <source>
        <dbReference type="EMBL" id="KAF5806483.1"/>
    </source>
</evidence>
<dbReference type="OMA" id="HASFTGD"/>
<reference evidence="5 7" key="1">
    <citation type="journal article" date="2017" name="Nature">
        <title>The sunflower genome provides insights into oil metabolism, flowering and Asterid evolution.</title>
        <authorList>
            <person name="Badouin H."/>
            <person name="Gouzy J."/>
            <person name="Grassa C.J."/>
            <person name="Murat F."/>
            <person name="Staton S.E."/>
            <person name="Cottret L."/>
            <person name="Lelandais-Briere C."/>
            <person name="Owens G.L."/>
            <person name="Carrere S."/>
            <person name="Mayjonade B."/>
            <person name="Legrand L."/>
            <person name="Gill N."/>
            <person name="Kane N.C."/>
            <person name="Bowers J.E."/>
            <person name="Hubner S."/>
            <person name="Bellec A."/>
            <person name="Berard A."/>
            <person name="Berges H."/>
            <person name="Blanchet N."/>
            <person name="Boniface M.C."/>
            <person name="Brunel D."/>
            <person name="Catrice O."/>
            <person name="Chaidir N."/>
            <person name="Claudel C."/>
            <person name="Donnadieu C."/>
            <person name="Faraut T."/>
            <person name="Fievet G."/>
            <person name="Helmstetter N."/>
            <person name="King M."/>
            <person name="Knapp S.J."/>
            <person name="Lai Z."/>
            <person name="Le Paslier M.C."/>
            <person name="Lippi Y."/>
            <person name="Lorenzon L."/>
            <person name="Mandel J.R."/>
            <person name="Marage G."/>
            <person name="Marchand G."/>
            <person name="Marquand E."/>
            <person name="Bret-Mestries E."/>
            <person name="Morien E."/>
            <person name="Nambeesan S."/>
            <person name="Nguyen T."/>
            <person name="Pegot-Espagnet P."/>
            <person name="Pouilly N."/>
            <person name="Raftis F."/>
            <person name="Sallet E."/>
            <person name="Schiex T."/>
            <person name="Thomas J."/>
            <person name="Vandecasteele C."/>
            <person name="Vares D."/>
            <person name="Vear F."/>
            <person name="Vautrin S."/>
            <person name="Crespi M."/>
            <person name="Mangin B."/>
            <person name="Burke J.M."/>
            <person name="Salse J."/>
            <person name="Munos S."/>
            <person name="Vincourt P."/>
            <person name="Rieseberg L.H."/>
            <person name="Langlade N.B."/>
        </authorList>
    </citation>
    <scope>NUCLEOTIDE SEQUENCE [LARGE SCALE GENOMIC DNA]</scope>
    <source>
        <strain evidence="7">cv. SF193</strain>
        <tissue evidence="5">Leaves</tissue>
    </source>
</reference>
<dbReference type="PANTHER" id="PTHR10903">
    <property type="entry name" value="GTPASE, IMAP FAMILY MEMBER-RELATED"/>
    <property type="match status" value="1"/>
</dbReference>
<dbReference type="Pfam" id="PF04548">
    <property type="entry name" value="AIG1"/>
    <property type="match status" value="1"/>
</dbReference>
<dbReference type="FunFam" id="3.40.50.300:FF:000840">
    <property type="entry name" value="Immune-associated nucleotide-binding protein 9"/>
    <property type="match status" value="1"/>
</dbReference>
<feature type="domain" description="AIG1-type G" evidence="4">
    <location>
        <begin position="3"/>
        <end position="207"/>
    </location>
</feature>
<keyword evidence="2" id="KW-0547">Nucleotide-binding</keyword>
<reference evidence="5" key="3">
    <citation type="submission" date="2020-06" db="EMBL/GenBank/DDBJ databases">
        <title>Helianthus annuus Genome sequencing and assembly Release 2.</title>
        <authorList>
            <person name="Gouzy J."/>
            <person name="Langlade N."/>
            <person name="Munos S."/>
        </authorList>
    </citation>
    <scope>NUCLEOTIDE SEQUENCE</scope>
    <source>
        <tissue evidence="5">Leaves</tissue>
    </source>
</reference>
<name>A0A251SRI2_HELAN</name>
<evidence type="ECO:0000256" key="1">
    <source>
        <dbReference type="ARBA" id="ARBA00008535"/>
    </source>
</evidence>
<dbReference type="STRING" id="4232.A0A251SRI2"/>
<evidence type="ECO:0000256" key="3">
    <source>
        <dbReference type="ARBA" id="ARBA00023134"/>
    </source>
</evidence>
<dbReference type="InterPro" id="IPR027417">
    <property type="entry name" value="P-loop_NTPase"/>
</dbReference>
<sequence length="218" mass="23996">MGTGELSLLLVGETGNGKSATGNSILGKKTFLSKASAGGVTAASELRTTVLKNGLRLNVIDTPGLFDATIDTKFIEEEIVKCISLVKDGIHAVLFVLSVRNRFKKDGVDVITRLFGSKINDYMILVYTGGDELEENGETLNDFLEDLQPGPLMETLSQCGNRCVLFDNRTKDERKKTQQTQQLLSLVNTILTNMGKPYTHETLRELKVCLNHIIFITI</sequence>
<dbReference type="SUPFAM" id="SSF52540">
    <property type="entry name" value="P-loop containing nucleoside triphosphate hydrolases"/>
    <property type="match status" value="1"/>
</dbReference>
<comment type="similarity">
    <text evidence="1">Belongs to the TRAFAC class TrmE-Era-EngA-EngB-Septin-like GTPase superfamily. AIG1/Toc34/Toc159-like paraseptin GTPase family. IAN subfamily.</text>
</comment>
<organism evidence="6 7">
    <name type="scientific">Helianthus annuus</name>
    <name type="common">Common sunflower</name>
    <dbReference type="NCBI Taxonomy" id="4232"/>
    <lineage>
        <taxon>Eukaryota</taxon>
        <taxon>Viridiplantae</taxon>
        <taxon>Streptophyta</taxon>
        <taxon>Embryophyta</taxon>
        <taxon>Tracheophyta</taxon>
        <taxon>Spermatophyta</taxon>
        <taxon>Magnoliopsida</taxon>
        <taxon>eudicotyledons</taxon>
        <taxon>Gunneridae</taxon>
        <taxon>Pentapetalae</taxon>
        <taxon>asterids</taxon>
        <taxon>campanulids</taxon>
        <taxon>Asterales</taxon>
        <taxon>Asteraceae</taxon>
        <taxon>Asteroideae</taxon>
        <taxon>Heliantheae alliance</taxon>
        <taxon>Heliantheae</taxon>
        <taxon>Helianthus</taxon>
    </lineage>
</organism>
<dbReference type="GO" id="GO:0005525">
    <property type="term" value="F:GTP binding"/>
    <property type="evidence" value="ECO:0007669"/>
    <property type="project" value="UniProtKB-KW"/>
</dbReference>
<dbReference type="AlphaFoldDB" id="A0A251SRI2"/>
<evidence type="ECO:0000313" key="7">
    <source>
        <dbReference type="Proteomes" id="UP000215914"/>
    </source>
</evidence>
<evidence type="ECO:0000259" key="4">
    <source>
        <dbReference type="PROSITE" id="PS51720"/>
    </source>
</evidence>
<dbReference type="InParanoid" id="A0A251SRI2"/>
<evidence type="ECO:0000313" key="6">
    <source>
        <dbReference type="EMBL" id="OTG01457.1"/>
    </source>
</evidence>
<dbReference type="InterPro" id="IPR006703">
    <property type="entry name" value="G_AIG1"/>
</dbReference>
<keyword evidence="3" id="KW-0342">GTP-binding</keyword>
<keyword evidence="7" id="KW-1185">Reference proteome</keyword>
<dbReference type="EMBL" id="CM007902">
    <property type="protein sequence ID" value="OTG01457.1"/>
    <property type="molecule type" value="Genomic_DNA"/>
</dbReference>
<dbReference type="Proteomes" id="UP000215914">
    <property type="component" value="Chromosome 13"/>
</dbReference>
<dbReference type="Gene3D" id="3.40.50.300">
    <property type="entry name" value="P-loop containing nucleotide triphosphate hydrolases"/>
    <property type="match status" value="1"/>
</dbReference>
<dbReference type="EMBL" id="MNCJ02000320">
    <property type="protein sequence ID" value="KAF5806483.1"/>
    <property type="molecule type" value="Genomic_DNA"/>
</dbReference>
<dbReference type="Gramene" id="mRNA:HanXRQr2_Chr05g0222001">
    <property type="protein sequence ID" value="mRNA:HanXRQr2_Chr05g0222001"/>
    <property type="gene ID" value="HanXRQr2_Chr05g0222001"/>
</dbReference>
<proteinExistence type="inferred from homology"/>
<protein>
    <submittedName>
        <fullName evidence="5">AIG1-type guanine nucleotide-binding (G) domain-containing protein</fullName>
    </submittedName>
    <submittedName>
        <fullName evidence="6">Putative P-loop containing nucleoside triphosphate hydrolase</fullName>
    </submittedName>
</protein>
<dbReference type="GO" id="GO:0003924">
    <property type="term" value="F:GTPase activity"/>
    <property type="evidence" value="ECO:0000318"/>
    <property type="project" value="GO_Central"/>
</dbReference>
<gene>
    <name evidence="6" type="ORF">HannXRQ_Chr13g0402301</name>
    <name evidence="5" type="ORF">HanXRQr2_Chr05g0222001</name>
</gene>
<dbReference type="PANTHER" id="PTHR10903:SF184">
    <property type="entry name" value="GTP-BINDING PROTEIN A"/>
    <property type="match status" value="1"/>
</dbReference>